<evidence type="ECO:0000313" key="4">
    <source>
        <dbReference type="Proteomes" id="UP000053260"/>
    </source>
</evidence>
<organism evidence="3 4">
    <name type="scientific">Streptomyces dysideae</name>
    <dbReference type="NCBI Taxonomy" id="909626"/>
    <lineage>
        <taxon>Bacteria</taxon>
        <taxon>Bacillati</taxon>
        <taxon>Actinomycetota</taxon>
        <taxon>Actinomycetes</taxon>
        <taxon>Kitasatosporales</taxon>
        <taxon>Streptomycetaceae</taxon>
        <taxon>Streptomyces</taxon>
    </lineage>
</organism>
<proteinExistence type="predicted"/>
<sequence>MTSRPERWASDRGSAAVELVLVTPLLIMVLLTVVALGRLSDARLVVADAAHQAARAASLARTETRARSDARRAARETLQAARSACVRPQVTVDTGSLTPGASTSATVTCTADLRDLTIIPMPGSVKVADTAHSPVDRFRSAP</sequence>
<evidence type="ECO:0000259" key="2">
    <source>
        <dbReference type="Pfam" id="PF07811"/>
    </source>
</evidence>
<protein>
    <submittedName>
        <fullName evidence="3">Pilus assembly protein TadE</fullName>
    </submittedName>
</protein>
<keyword evidence="1" id="KW-0812">Transmembrane</keyword>
<dbReference type="Proteomes" id="UP000053260">
    <property type="component" value="Unassembled WGS sequence"/>
</dbReference>
<dbReference type="STRING" id="909626.AQJ91_21800"/>
<dbReference type="InterPro" id="IPR012495">
    <property type="entry name" value="TadE-like_dom"/>
</dbReference>
<accession>A0A124IES1</accession>
<dbReference type="OrthoDB" id="4334157at2"/>
<dbReference type="Pfam" id="PF07811">
    <property type="entry name" value="TadE"/>
    <property type="match status" value="1"/>
</dbReference>
<keyword evidence="1" id="KW-0472">Membrane</keyword>
<name>A0A124IES1_9ACTN</name>
<keyword evidence="1" id="KW-1133">Transmembrane helix</keyword>
<gene>
    <name evidence="3" type="ORF">AQJ91_21800</name>
</gene>
<dbReference type="AlphaFoldDB" id="A0A124IES1"/>
<feature type="transmembrane region" description="Helical" evidence="1">
    <location>
        <begin position="15"/>
        <end position="36"/>
    </location>
</feature>
<reference evidence="3 4" key="1">
    <citation type="submission" date="2015-10" db="EMBL/GenBank/DDBJ databases">
        <title>Draft genome sequence of Streptomyces sp. RV15, isolated from a marine sponge.</title>
        <authorList>
            <person name="Ruckert C."/>
            <person name="Abdelmohsen U.R."/>
            <person name="Winkler A."/>
            <person name="Hentschel U."/>
            <person name="Kalinowski J."/>
            <person name="Kampfer P."/>
            <person name="Glaeser S."/>
        </authorList>
    </citation>
    <scope>NUCLEOTIDE SEQUENCE [LARGE SCALE GENOMIC DNA]</scope>
    <source>
        <strain evidence="3 4">RV15</strain>
    </source>
</reference>
<dbReference type="RefSeq" id="WP_067024274.1">
    <property type="nucleotide sequence ID" value="NZ_KQ949087.1"/>
</dbReference>
<evidence type="ECO:0000313" key="3">
    <source>
        <dbReference type="EMBL" id="KUO19172.1"/>
    </source>
</evidence>
<evidence type="ECO:0000256" key="1">
    <source>
        <dbReference type="SAM" id="Phobius"/>
    </source>
</evidence>
<feature type="domain" description="TadE-like" evidence="2">
    <location>
        <begin position="13"/>
        <end position="55"/>
    </location>
</feature>
<comment type="caution">
    <text evidence="3">The sequence shown here is derived from an EMBL/GenBank/DDBJ whole genome shotgun (WGS) entry which is preliminary data.</text>
</comment>
<keyword evidence="4" id="KW-1185">Reference proteome</keyword>
<dbReference type="EMBL" id="LMXB01000055">
    <property type="protein sequence ID" value="KUO19172.1"/>
    <property type="molecule type" value="Genomic_DNA"/>
</dbReference>